<dbReference type="Gene3D" id="3.40.50.1820">
    <property type="entry name" value="alpha/beta hydrolase"/>
    <property type="match status" value="1"/>
</dbReference>
<proteinExistence type="inferred from homology"/>
<comment type="similarity">
    <text evidence="1">Belongs to the peptidase S10 family.</text>
</comment>
<sequence>SCNFDVNANFLFNGDWMLPYFTNVAKLLDMGIPVLDYAGLADFICNALGTDNFASELQWSGHLDFAEQPVSKWLLADGTHAGRKRNFKHFTSLQIYEAGHMAPFNQPVALLEMVNEWIKGNYALDH</sequence>
<dbReference type="Proteomes" id="UP000037069">
    <property type="component" value="Unassembled WGS sequence"/>
</dbReference>
<accession>A0A0L0BNG4</accession>
<evidence type="ECO:0000256" key="1">
    <source>
        <dbReference type="ARBA" id="ARBA00009431"/>
    </source>
</evidence>
<organism evidence="2 3">
    <name type="scientific">Lucilia cuprina</name>
    <name type="common">Green bottle fly</name>
    <name type="synonym">Australian sheep blowfly</name>
    <dbReference type="NCBI Taxonomy" id="7375"/>
    <lineage>
        <taxon>Eukaryota</taxon>
        <taxon>Metazoa</taxon>
        <taxon>Ecdysozoa</taxon>
        <taxon>Arthropoda</taxon>
        <taxon>Hexapoda</taxon>
        <taxon>Insecta</taxon>
        <taxon>Pterygota</taxon>
        <taxon>Neoptera</taxon>
        <taxon>Endopterygota</taxon>
        <taxon>Diptera</taxon>
        <taxon>Brachycera</taxon>
        <taxon>Muscomorpha</taxon>
        <taxon>Oestroidea</taxon>
        <taxon>Calliphoridae</taxon>
        <taxon>Luciliinae</taxon>
        <taxon>Lucilia</taxon>
    </lineage>
</organism>
<feature type="non-terminal residue" evidence="2">
    <location>
        <position position="1"/>
    </location>
</feature>
<dbReference type="AlphaFoldDB" id="A0A0L0BNG4"/>
<dbReference type="SUPFAM" id="SSF53474">
    <property type="entry name" value="alpha/beta-Hydrolases"/>
    <property type="match status" value="1"/>
</dbReference>
<dbReference type="InterPro" id="IPR029058">
    <property type="entry name" value="AB_hydrolase_fold"/>
</dbReference>
<dbReference type="InterPro" id="IPR001563">
    <property type="entry name" value="Peptidase_S10"/>
</dbReference>
<dbReference type="STRING" id="7375.A0A0L0BNG4"/>
<keyword evidence="3" id="KW-1185">Reference proteome</keyword>
<reference evidence="2 3" key="1">
    <citation type="journal article" date="2015" name="Nat. Commun.">
        <title>Lucilia cuprina genome unlocks parasitic fly biology to underpin future interventions.</title>
        <authorList>
            <person name="Anstead C.A."/>
            <person name="Korhonen P.K."/>
            <person name="Young N.D."/>
            <person name="Hall R.S."/>
            <person name="Jex A.R."/>
            <person name="Murali S.C."/>
            <person name="Hughes D.S."/>
            <person name="Lee S.F."/>
            <person name="Perry T."/>
            <person name="Stroehlein A.J."/>
            <person name="Ansell B.R."/>
            <person name="Breugelmans B."/>
            <person name="Hofmann A."/>
            <person name="Qu J."/>
            <person name="Dugan S."/>
            <person name="Lee S.L."/>
            <person name="Chao H."/>
            <person name="Dinh H."/>
            <person name="Han Y."/>
            <person name="Doddapaneni H.V."/>
            <person name="Worley K.C."/>
            <person name="Muzny D.M."/>
            <person name="Ioannidis P."/>
            <person name="Waterhouse R.M."/>
            <person name="Zdobnov E.M."/>
            <person name="James P.J."/>
            <person name="Bagnall N.H."/>
            <person name="Kotze A.C."/>
            <person name="Gibbs R.A."/>
            <person name="Richards S."/>
            <person name="Batterham P."/>
            <person name="Gasser R.B."/>
        </authorList>
    </citation>
    <scope>NUCLEOTIDE SEQUENCE [LARGE SCALE GENOMIC DNA]</scope>
    <source>
        <strain evidence="2 3">LS</strain>
        <tissue evidence="2">Full body</tissue>
    </source>
</reference>
<dbReference type="OMA" id="FLMEYSI"/>
<evidence type="ECO:0000313" key="3">
    <source>
        <dbReference type="Proteomes" id="UP000037069"/>
    </source>
</evidence>
<protein>
    <submittedName>
        <fullName evidence="2">Uncharacterized protein</fullName>
    </submittedName>
</protein>
<dbReference type="EMBL" id="JRES01001602">
    <property type="protein sequence ID" value="KNC21556.1"/>
    <property type="molecule type" value="Genomic_DNA"/>
</dbReference>
<comment type="caution">
    <text evidence="2">The sequence shown here is derived from an EMBL/GenBank/DDBJ whole genome shotgun (WGS) entry which is preliminary data.</text>
</comment>
<dbReference type="GO" id="GO:0006508">
    <property type="term" value="P:proteolysis"/>
    <property type="evidence" value="ECO:0007669"/>
    <property type="project" value="InterPro"/>
</dbReference>
<name>A0A0L0BNG4_LUCCU</name>
<evidence type="ECO:0000313" key="2">
    <source>
        <dbReference type="EMBL" id="KNC21556.1"/>
    </source>
</evidence>
<dbReference type="Pfam" id="PF00450">
    <property type="entry name" value="Peptidase_S10"/>
    <property type="match status" value="1"/>
</dbReference>
<gene>
    <name evidence="2" type="ORF">FF38_07321</name>
</gene>
<dbReference type="GO" id="GO:0004185">
    <property type="term" value="F:serine-type carboxypeptidase activity"/>
    <property type="evidence" value="ECO:0007669"/>
    <property type="project" value="InterPro"/>
</dbReference>